<evidence type="ECO:0000259" key="1">
    <source>
        <dbReference type="Pfam" id="PF11716"/>
    </source>
</evidence>
<dbReference type="Proteomes" id="UP000248889">
    <property type="component" value="Unassembled WGS sequence"/>
</dbReference>
<dbReference type="AlphaFoldDB" id="A0A2X0ILN7"/>
<sequence>MSVTLCVSRFFKTSPRAARTVVTMNDKPELPDLYGPLRAAATETVRVVRGVDPAALGAATPSAEWDLRAVVNHLILWTAHNFALRAEGGAVPAEWYERDFTAEPGWAEAYAQQVDKALAAWSDPAVWERDMPMGDSAVPASAIAGMVLLEFTLHGWEAAQGSGQTYALDEATAAAVLAQVEQWAEMFRQYDGFAEALPVAADAPAFERALALSGRKPR</sequence>
<dbReference type="Gene3D" id="1.20.120.450">
    <property type="entry name" value="dinb family like domain"/>
    <property type="match status" value="1"/>
</dbReference>
<dbReference type="OrthoDB" id="5185819at2"/>
<dbReference type="SUPFAM" id="SSF109854">
    <property type="entry name" value="DinB/YfiT-like putative metalloenzymes"/>
    <property type="match status" value="1"/>
</dbReference>
<dbReference type="InterPro" id="IPR017520">
    <property type="entry name" value="CHP03086"/>
</dbReference>
<evidence type="ECO:0000313" key="2">
    <source>
        <dbReference type="EMBL" id="RAG86032.1"/>
    </source>
</evidence>
<keyword evidence="3" id="KW-1185">Reference proteome</keyword>
<dbReference type="GO" id="GO:0046872">
    <property type="term" value="F:metal ion binding"/>
    <property type="evidence" value="ECO:0007669"/>
    <property type="project" value="InterPro"/>
</dbReference>
<dbReference type="EMBL" id="QKYN01000034">
    <property type="protein sequence ID" value="RAG86032.1"/>
    <property type="molecule type" value="Genomic_DNA"/>
</dbReference>
<name>A0A2X0ILN7_9ACTN</name>
<dbReference type="InterPro" id="IPR024344">
    <property type="entry name" value="MDMPI_metal-binding"/>
</dbReference>
<organism evidence="2 3">
    <name type="scientific">Streptacidiphilus pinicola</name>
    <dbReference type="NCBI Taxonomy" id="2219663"/>
    <lineage>
        <taxon>Bacteria</taxon>
        <taxon>Bacillati</taxon>
        <taxon>Actinomycetota</taxon>
        <taxon>Actinomycetes</taxon>
        <taxon>Kitasatosporales</taxon>
        <taxon>Streptomycetaceae</taxon>
        <taxon>Streptacidiphilus</taxon>
    </lineage>
</organism>
<comment type="caution">
    <text evidence="2">The sequence shown here is derived from an EMBL/GenBank/DDBJ whole genome shotgun (WGS) entry which is preliminary data.</text>
</comment>
<gene>
    <name evidence="2" type="ORF">DN069_08405</name>
</gene>
<evidence type="ECO:0000313" key="3">
    <source>
        <dbReference type="Proteomes" id="UP000248889"/>
    </source>
</evidence>
<dbReference type="Pfam" id="PF11716">
    <property type="entry name" value="MDMPI_N"/>
    <property type="match status" value="1"/>
</dbReference>
<proteinExistence type="predicted"/>
<dbReference type="InterPro" id="IPR034660">
    <property type="entry name" value="DinB/YfiT-like"/>
</dbReference>
<reference evidence="2 3" key="1">
    <citation type="submission" date="2018-06" db="EMBL/GenBank/DDBJ databases">
        <title>Streptacidiphilus pinicola sp. nov., isolated from pine grove soil.</title>
        <authorList>
            <person name="Roh S.G."/>
            <person name="Park S."/>
            <person name="Kim M.-K."/>
            <person name="Yun B.-R."/>
            <person name="Park J."/>
            <person name="Kim M.J."/>
            <person name="Kim Y.S."/>
            <person name="Kim S.B."/>
        </authorList>
    </citation>
    <scope>NUCLEOTIDE SEQUENCE [LARGE SCALE GENOMIC DNA]</scope>
    <source>
        <strain evidence="2 3">MMS16-CNU450</strain>
    </source>
</reference>
<dbReference type="NCBIfam" id="TIGR03086">
    <property type="entry name" value="TIGR03086 family metal-binding protein"/>
    <property type="match status" value="1"/>
</dbReference>
<protein>
    <submittedName>
        <fullName evidence="2">TIGR03086 family protein</fullName>
    </submittedName>
</protein>
<accession>A0A2X0ILN7</accession>
<feature type="domain" description="Mycothiol-dependent maleylpyruvate isomerase metal-binding" evidence="1">
    <location>
        <begin position="37"/>
        <end position="159"/>
    </location>
</feature>